<evidence type="ECO:0000313" key="4">
    <source>
        <dbReference type="EMBL" id="REG32786.1"/>
    </source>
</evidence>
<dbReference type="KEGG" id="age:AA314_02147"/>
<organism evidence="3 5">
    <name type="scientific">Archangium gephyra</name>
    <dbReference type="NCBI Taxonomy" id="48"/>
    <lineage>
        <taxon>Bacteria</taxon>
        <taxon>Pseudomonadati</taxon>
        <taxon>Myxococcota</taxon>
        <taxon>Myxococcia</taxon>
        <taxon>Myxococcales</taxon>
        <taxon>Cystobacterineae</taxon>
        <taxon>Archangiaceae</taxon>
        <taxon>Archangium</taxon>
    </lineage>
</organism>
<reference evidence="4 6" key="2">
    <citation type="submission" date="2018-08" db="EMBL/GenBank/DDBJ databases">
        <title>Genomic Encyclopedia of Archaeal and Bacterial Type Strains, Phase II (KMG-II): from individual species to whole genera.</title>
        <authorList>
            <person name="Goeker M."/>
        </authorList>
    </citation>
    <scope>NUCLEOTIDE SEQUENCE [LARGE SCALE GENOMIC DNA]</scope>
    <source>
        <strain evidence="4 6">DSM 2261</strain>
    </source>
</reference>
<feature type="transmembrane region" description="Helical" evidence="2">
    <location>
        <begin position="79"/>
        <end position="100"/>
    </location>
</feature>
<keyword evidence="1" id="KW-0175">Coiled coil</keyword>
<evidence type="ECO:0000313" key="6">
    <source>
        <dbReference type="Proteomes" id="UP000256345"/>
    </source>
</evidence>
<accession>A0AAC8Q3W6</accession>
<dbReference type="RefSeq" id="WP_053066273.1">
    <property type="nucleotide sequence ID" value="NZ_CP011509.1"/>
</dbReference>
<keyword evidence="2" id="KW-0472">Membrane</keyword>
<evidence type="ECO:0000256" key="2">
    <source>
        <dbReference type="SAM" id="Phobius"/>
    </source>
</evidence>
<keyword evidence="2" id="KW-0812">Transmembrane</keyword>
<feature type="coiled-coil region" evidence="1">
    <location>
        <begin position="140"/>
        <end position="167"/>
    </location>
</feature>
<feature type="transmembrane region" description="Helical" evidence="2">
    <location>
        <begin position="107"/>
        <end position="134"/>
    </location>
</feature>
<evidence type="ECO:0000256" key="1">
    <source>
        <dbReference type="SAM" id="Coils"/>
    </source>
</evidence>
<sequence length="192" mass="20483">MVSLIAVLLAVAPLPGQVSLLEPAPLETRPSARLLVAQQAPSESREVRIRELTREVEELNARLRTTSSNWPVGAIAMTYAGYVLSPLLLVGVPMLIYGLVVGTQYAYALTITAVGAALTVLGGGGVALLIVGIVSGLEASERSKAERNELILKRSRLEDELRELKRSGPAASVQPWRDGRAESFIPVAALSF</sequence>
<evidence type="ECO:0000313" key="3">
    <source>
        <dbReference type="EMBL" id="AKJ00521.1"/>
    </source>
</evidence>
<protein>
    <submittedName>
        <fullName evidence="3">Uncharacterized protein</fullName>
    </submittedName>
</protein>
<evidence type="ECO:0000313" key="5">
    <source>
        <dbReference type="Proteomes" id="UP000035579"/>
    </source>
</evidence>
<feature type="coiled-coil region" evidence="1">
    <location>
        <begin position="42"/>
        <end position="69"/>
    </location>
</feature>
<name>A0AAC8Q3W6_9BACT</name>
<dbReference type="Proteomes" id="UP000256345">
    <property type="component" value="Unassembled WGS sequence"/>
</dbReference>
<dbReference type="Proteomes" id="UP000035579">
    <property type="component" value="Chromosome"/>
</dbReference>
<keyword evidence="2" id="KW-1133">Transmembrane helix</keyword>
<dbReference type="AlphaFoldDB" id="A0AAC8Q3W6"/>
<dbReference type="EMBL" id="QUMU01000004">
    <property type="protein sequence ID" value="REG32786.1"/>
    <property type="molecule type" value="Genomic_DNA"/>
</dbReference>
<keyword evidence="6" id="KW-1185">Reference proteome</keyword>
<gene>
    <name evidence="3" type="ORF">AA314_02147</name>
    <name evidence="4" type="ORF">ATI61_10473</name>
</gene>
<dbReference type="EMBL" id="CP011509">
    <property type="protein sequence ID" value="AKJ00521.1"/>
    <property type="molecule type" value="Genomic_DNA"/>
</dbReference>
<reference evidence="3 5" key="1">
    <citation type="submission" date="2015-05" db="EMBL/GenBank/DDBJ databases">
        <title>Genome assembly of Archangium gephyra DSM 2261.</title>
        <authorList>
            <person name="Sharma G."/>
            <person name="Subramanian S."/>
        </authorList>
    </citation>
    <scope>NUCLEOTIDE SEQUENCE [LARGE SCALE GENOMIC DNA]</scope>
    <source>
        <strain evidence="3 5">DSM 2261</strain>
    </source>
</reference>
<proteinExistence type="predicted"/>